<comment type="caution">
    <text evidence="2">The sequence shown here is derived from an EMBL/GenBank/DDBJ whole genome shotgun (WGS) entry which is preliminary data.</text>
</comment>
<dbReference type="RefSeq" id="WP_108685695.1">
    <property type="nucleotide sequence ID" value="NZ_QCYK01000001.1"/>
</dbReference>
<feature type="coiled-coil region" evidence="1">
    <location>
        <begin position="7"/>
        <end position="62"/>
    </location>
</feature>
<evidence type="ECO:0000313" key="2">
    <source>
        <dbReference type="EMBL" id="PUZ29056.1"/>
    </source>
</evidence>
<keyword evidence="1" id="KW-0175">Coiled coil</keyword>
<name>A0A2T7BN14_9BACT</name>
<accession>A0A2T7BN14</accession>
<reference evidence="2 3" key="1">
    <citation type="submission" date="2018-04" db="EMBL/GenBank/DDBJ databases">
        <title>Chitinophaga fuyangensis sp. nov., isolated from soil in a chemical factory.</title>
        <authorList>
            <person name="Chen K."/>
        </authorList>
    </citation>
    <scope>NUCLEOTIDE SEQUENCE [LARGE SCALE GENOMIC DNA]</scope>
    <source>
        <strain evidence="2 3">LY-1</strain>
    </source>
</reference>
<evidence type="ECO:0000313" key="3">
    <source>
        <dbReference type="Proteomes" id="UP000244450"/>
    </source>
</evidence>
<keyword evidence="3" id="KW-1185">Reference proteome</keyword>
<organism evidence="2 3">
    <name type="scientific">Chitinophaga parva</name>
    <dbReference type="NCBI Taxonomy" id="2169414"/>
    <lineage>
        <taxon>Bacteria</taxon>
        <taxon>Pseudomonadati</taxon>
        <taxon>Bacteroidota</taxon>
        <taxon>Chitinophagia</taxon>
        <taxon>Chitinophagales</taxon>
        <taxon>Chitinophagaceae</taxon>
        <taxon>Chitinophaga</taxon>
    </lineage>
</organism>
<evidence type="ECO:0000256" key="1">
    <source>
        <dbReference type="SAM" id="Coils"/>
    </source>
</evidence>
<sequence>MALEQHIQRIEDKLQLLLRKLQQVQGENAQLKADLREQQQAIARQEQTIAGLEEKLQLMKLANVQQGNGMHAQAAEEQEAFRRDIRNKINEYIREIDRCVALLNG</sequence>
<dbReference type="Proteomes" id="UP000244450">
    <property type="component" value="Unassembled WGS sequence"/>
</dbReference>
<dbReference type="AlphaFoldDB" id="A0A2T7BN14"/>
<gene>
    <name evidence="2" type="ORF">DCC81_06190</name>
</gene>
<proteinExistence type="predicted"/>
<protein>
    <recommendedName>
        <fullName evidence="4">Cell division protein ZapB</fullName>
    </recommendedName>
</protein>
<dbReference type="EMBL" id="QCYK01000001">
    <property type="protein sequence ID" value="PUZ29056.1"/>
    <property type="molecule type" value="Genomic_DNA"/>
</dbReference>
<evidence type="ECO:0008006" key="4">
    <source>
        <dbReference type="Google" id="ProtNLM"/>
    </source>
</evidence>